<name>A0A367CDP1_9ENTE</name>
<organism evidence="1 2">
    <name type="scientific">Enterococcus durans</name>
    <dbReference type="NCBI Taxonomy" id="53345"/>
    <lineage>
        <taxon>Bacteria</taxon>
        <taxon>Bacillati</taxon>
        <taxon>Bacillota</taxon>
        <taxon>Bacilli</taxon>
        <taxon>Lactobacillales</taxon>
        <taxon>Enterococcaceae</taxon>
        <taxon>Enterococcus</taxon>
    </lineage>
</organism>
<sequence length="41" mass="4600">MIFHQETEVVDGLKVIVVKITLCIDDLCGKEVILNCILKRG</sequence>
<gene>
    <name evidence="1" type="ORF">EA71_01522</name>
</gene>
<evidence type="ECO:0000313" key="2">
    <source>
        <dbReference type="Proteomes" id="UP000252797"/>
    </source>
</evidence>
<proteinExistence type="predicted"/>
<reference evidence="1 2" key="1">
    <citation type="submission" date="2015-06" db="EMBL/GenBank/DDBJ databases">
        <title>The Genome Sequence of Enterococcus durans 4EA1.</title>
        <authorList>
            <consortium name="The Broad Institute Genomics Platform"/>
            <consortium name="The Broad Institute Genome Sequencing Center for Infectious Disease"/>
            <person name="Earl A.M."/>
            <person name="Van Tyne D."/>
            <person name="Lebreton F."/>
            <person name="Saavedra J.T."/>
            <person name="Gilmore M.S."/>
            <person name="Manson Mcguire A."/>
            <person name="Clock S."/>
            <person name="Crupain M."/>
            <person name="Rangan U."/>
            <person name="Young S."/>
            <person name="Abouelleil A."/>
            <person name="Cao P."/>
            <person name="Chapman S.B."/>
            <person name="Griggs A."/>
            <person name="Priest M."/>
            <person name="Shea T."/>
            <person name="Wortman J."/>
            <person name="Nusbaum C."/>
            <person name="Birren B."/>
        </authorList>
    </citation>
    <scope>NUCLEOTIDE SEQUENCE [LARGE SCALE GENOMIC DNA]</scope>
    <source>
        <strain evidence="1 2">4EA1</strain>
    </source>
</reference>
<evidence type="ECO:0000313" key="1">
    <source>
        <dbReference type="EMBL" id="RCA10769.1"/>
    </source>
</evidence>
<dbReference type="EMBL" id="LEPB01000004">
    <property type="protein sequence ID" value="RCA10769.1"/>
    <property type="molecule type" value="Genomic_DNA"/>
</dbReference>
<dbReference type="Proteomes" id="UP000252797">
    <property type="component" value="Unassembled WGS sequence"/>
</dbReference>
<accession>A0A367CDP1</accession>
<dbReference type="AlphaFoldDB" id="A0A367CDP1"/>
<protein>
    <submittedName>
        <fullName evidence="1">Uncharacterized protein</fullName>
    </submittedName>
</protein>
<comment type="caution">
    <text evidence="1">The sequence shown here is derived from an EMBL/GenBank/DDBJ whole genome shotgun (WGS) entry which is preliminary data.</text>
</comment>